<dbReference type="AlphaFoldDB" id="A0A549TI01"/>
<feature type="active site" evidence="5 6">
    <location>
        <position position="214"/>
    </location>
</feature>
<accession>A0A549TI01</accession>
<evidence type="ECO:0000256" key="4">
    <source>
        <dbReference type="PIRNR" id="PIRNR036492"/>
    </source>
</evidence>
<evidence type="ECO:0000256" key="6">
    <source>
        <dbReference type="PROSITE-ProRule" id="PRU10007"/>
    </source>
</evidence>
<dbReference type="Pfam" id="PF00171">
    <property type="entry name" value="Aldedh"/>
    <property type="match status" value="1"/>
</dbReference>
<dbReference type="CDD" id="cd07133">
    <property type="entry name" value="ALDH_CALDH_CalB"/>
    <property type="match status" value="1"/>
</dbReference>
<evidence type="ECO:0000256" key="3">
    <source>
        <dbReference type="ARBA" id="ARBA00023027"/>
    </source>
</evidence>
<evidence type="ECO:0000313" key="10">
    <source>
        <dbReference type="Proteomes" id="UP000316801"/>
    </source>
</evidence>
<dbReference type="GO" id="GO:0006081">
    <property type="term" value="P:aldehyde metabolic process"/>
    <property type="evidence" value="ECO:0007669"/>
    <property type="project" value="InterPro"/>
</dbReference>
<dbReference type="Gene3D" id="3.40.309.10">
    <property type="entry name" value="Aldehyde Dehydrogenase, Chain A, domain 2"/>
    <property type="match status" value="1"/>
</dbReference>
<evidence type="ECO:0000256" key="5">
    <source>
        <dbReference type="PIRSR" id="PIRSR036492-1"/>
    </source>
</evidence>
<keyword evidence="2 4" id="KW-0560">Oxidoreductase</keyword>
<evidence type="ECO:0000256" key="1">
    <source>
        <dbReference type="ARBA" id="ARBA00009986"/>
    </source>
</evidence>
<gene>
    <name evidence="9" type="ORF">FNA46_01755</name>
</gene>
<evidence type="ECO:0000256" key="7">
    <source>
        <dbReference type="RuleBase" id="RU003345"/>
    </source>
</evidence>
<dbReference type="GO" id="GO:0004029">
    <property type="term" value="F:aldehyde dehydrogenase (NAD+) activity"/>
    <property type="evidence" value="ECO:0007669"/>
    <property type="project" value="TreeGrafter"/>
</dbReference>
<keyword evidence="10" id="KW-1185">Reference proteome</keyword>
<dbReference type="SUPFAM" id="SSF53720">
    <property type="entry name" value="ALDH-like"/>
    <property type="match status" value="1"/>
</dbReference>
<dbReference type="GO" id="GO:0005737">
    <property type="term" value="C:cytoplasm"/>
    <property type="evidence" value="ECO:0007669"/>
    <property type="project" value="TreeGrafter"/>
</dbReference>
<comment type="similarity">
    <text evidence="1 4 7">Belongs to the aldehyde dehydrogenase family.</text>
</comment>
<evidence type="ECO:0000259" key="8">
    <source>
        <dbReference type="Pfam" id="PF00171"/>
    </source>
</evidence>
<dbReference type="PROSITE" id="PS00687">
    <property type="entry name" value="ALDEHYDE_DEHYDR_GLU"/>
    <property type="match status" value="1"/>
</dbReference>
<evidence type="ECO:0000313" key="9">
    <source>
        <dbReference type="EMBL" id="TRL42737.1"/>
    </source>
</evidence>
<keyword evidence="3" id="KW-0520">NAD</keyword>
<feature type="domain" description="Aldehyde dehydrogenase" evidence="8">
    <location>
        <begin position="17"/>
        <end position="437"/>
    </location>
</feature>
<dbReference type="InterPro" id="IPR015590">
    <property type="entry name" value="Aldehyde_DH_dom"/>
</dbReference>
<name>A0A549TI01_9HYPH</name>
<reference evidence="9 10" key="1">
    <citation type="submission" date="2019-07" db="EMBL/GenBank/DDBJ databases">
        <title>Ln-dependent methylotrophs.</title>
        <authorList>
            <person name="Tani A."/>
        </authorList>
    </citation>
    <scope>NUCLEOTIDE SEQUENCE [LARGE SCALE GENOMIC DNA]</scope>
    <source>
        <strain evidence="9 10">SM12</strain>
    </source>
</reference>
<dbReference type="PIRSF" id="PIRSF036492">
    <property type="entry name" value="ALDH"/>
    <property type="match status" value="1"/>
</dbReference>
<dbReference type="InterPro" id="IPR016161">
    <property type="entry name" value="Ald_DH/histidinol_DH"/>
</dbReference>
<dbReference type="InterPro" id="IPR012394">
    <property type="entry name" value="Aldehyde_DH_NAD(P)"/>
</dbReference>
<dbReference type="PANTHER" id="PTHR43570">
    <property type="entry name" value="ALDEHYDE DEHYDROGENASE"/>
    <property type="match status" value="1"/>
</dbReference>
<sequence length="468" mass="50498">MNGQTTMRAIFDRQHAASRREPAPDLAARRAALRRLEKRLVANADAIAGAIAQDFGHRSHDETRLLELLPAIRALRHARRHVAGWMRPRRRAVDIVFQPARAEVRHQPLGVVGIISPWNYPLLLSVAPLTDALAAGNRVMLKPSELTPAFSALLFRLIDETFSPDEVAVMTGGVEVAEAFSALPFDHLLFTGSTGVGRAVMRAAAENLTPVTLELGGKSPALVAPDYPLDKAAGSIALGKMLNAGQTCIAPDYALVPKHQVQAFAEAMIQAMRRRYPTLADNPDYSALLSARQRQRLAAALEEALNAGCTILTHGETVDAASAKMAPSVVIEPPAGSLLMREEIFGPVLPVIGYADLDEALHHIRAHPRPLALYLFTHDRQVQETVLSSAISGGVTVNGTLLHVAQDNLPFGGIGPSGMGAYHGEAGFRRFSHARAVMTIGPVNMFERLGPPWGLLSRWLARVLGGIR</sequence>
<dbReference type="RefSeq" id="WP_142880619.1">
    <property type="nucleotide sequence ID" value="NZ_VJMG01000004.1"/>
</dbReference>
<organism evidence="9 10">
    <name type="scientific">Rhizobium straminoryzae</name>
    <dbReference type="NCBI Taxonomy" id="1387186"/>
    <lineage>
        <taxon>Bacteria</taxon>
        <taxon>Pseudomonadati</taxon>
        <taxon>Pseudomonadota</taxon>
        <taxon>Alphaproteobacteria</taxon>
        <taxon>Hyphomicrobiales</taxon>
        <taxon>Rhizobiaceae</taxon>
        <taxon>Rhizobium/Agrobacterium group</taxon>
        <taxon>Rhizobium</taxon>
    </lineage>
</organism>
<dbReference type="Gene3D" id="3.40.605.10">
    <property type="entry name" value="Aldehyde Dehydrogenase, Chain A, domain 1"/>
    <property type="match status" value="1"/>
</dbReference>
<proteinExistence type="inferred from homology"/>
<evidence type="ECO:0000256" key="2">
    <source>
        <dbReference type="ARBA" id="ARBA00023002"/>
    </source>
</evidence>
<protein>
    <recommendedName>
        <fullName evidence="4">Aldehyde dehydrogenase</fullName>
    </recommendedName>
</protein>
<dbReference type="InterPro" id="IPR016162">
    <property type="entry name" value="Ald_DH_N"/>
</dbReference>
<comment type="caution">
    <text evidence="9">The sequence shown here is derived from an EMBL/GenBank/DDBJ whole genome shotgun (WGS) entry which is preliminary data.</text>
</comment>
<dbReference type="Proteomes" id="UP000316801">
    <property type="component" value="Unassembled WGS sequence"/>
</dbReference>
<dbReference type="InterPro" id="IPR016163">
    <property type="entry name" value="Ald_DH_C"/>
</dbReference>
<dbReference type="PANTHER" id="PTHR43570:SF20">
    <property type="entry name" value="ALDEHYDE DEHYDROGENASE ALDX-RELATED"/>
    <property type="match status" value="1"/>
</dbReference>
<dbReference type="EMBL" id="VJMG01000004">
    <property type="protein sequence ID" value="TRL42737.1"/>
    <property type="molecule type" value="Genomic_DNA"/>
</dbReference>
<dbReference type="InterPro" id="IPR029510">
    <property type="entry name" value="Ald_DH_CS_GLU"/>
</dbReference>
<feature type="active site" evidence="5">
    <location>
        <position position="248"/>
    </location>
</feature>